<dbReference type="PANTHER" id="PTHR36440:SF1">
    <property type="entry name" value="PUTATIVE (AFU_ORTHOLOGUE AFUA_8G07350)-RELATED"/>
    <property type="match status" value="1"/>
</dbReference>
<dbReference type="Pfam" id="PF00190">
    <property type="entry name" value="Cupin_1"/>
    <property type="match status" value="1"/>
</dbReference>
<dbReference type="EMBL" id="WRPP01000001">
    <property type="protein sequence ID" value="MVU76615.1"/>
    <property type="molecule type" value="Genomic_DNA"/>
</dbReference>
<dbReference type="InterPro" id="IPR011051">
    <property type="entry name" value="RmlC_Cupin_sf"/>
</dbReference>
<dbReference type="Gene3D" id="2.60.120.10">
    <property type="entry name" value="Jelly Rolls"/>
    <property type="match status" value="1"/>
</dbReference>
<accession>A0A7K1UQI8</accession>
<gene>
    <name evidence="2" type="ORF">GPX89_05070</name>
</gene>
<sequence>MTDGLLAADGLLLPPGVGEPVQPGMTMKLGADRSDAWSAFEAEVPPGFDVGAHWHGHAEEIFYVVEGELNLLAFHPQAKAIGDWLTWEAEDGTTVYRGGPGSFMYVPTGCPHAFYNPGTTTAKMLFLVTPSGHEKYLAELSELLLSGEATPDLIAEVRLKHDIHQLTPLQNRPVD</sequence>
<dbReference type="InterPro" id="IPR053146">
    <property type="entry name" value="QDO-like"/>
</dbReference>
<dbReference type="InterPro" id="IPR006045">
    <property type="entry name" value="Cupin_1"/>
</dbReference>
<feature type="domain" description="Cupin type-1" evidence="1">
    <location>
        <begin position="38"/>
        <end position="133"/>
    </location>
</feature>
<dbReference type="AlphaFoldDB" id="A0A7K1UQI8"/>
<evidence type="ECO:0000313" key="2">
    <source>
        <dbReference type="EMBL" id="MVU76615.1"/>
    </source>
</evidence>
<evidence type="ECO:0000259" key="1">
    <source>
        <dbReference type="Pfam" id="PF00190"/>
    </source>
</evidence>
<protein>
    <submittedName>
        <fullName evidence="2">Cupin</fullName>
    </submittedName>
</protein>
<dbReference type="PANTHER" id="PTHR36440">
    <property type="entry name" value="PUTATIVE (AFU_ORTHOLOGUE AFUA_8G07350)-RELATED"/>
    <property type="match status" value="1"/>
</dbReference>
<proteinExistence type="predicted"/>
<comment type="caution">
    <text evidence="2">The sequence shown here is derived from an EMBL/GenBank/DDBJ whole genome shotgun (WGS) entry which is preliminary data.</text>
</comment>
<dbReference type="RefSeq" id="WP_157355360.1">
    <property type="nucleotide sequence ID" value="NZ_WRPP01000001.1"/>
</dbReference>
<dbReference type="Proteomes" id="UP000466794">
    <property type="component" value="Unassembled WGS sequence"/>
</dbReference>
<evidence type="ECO:0000313" key="3">
    <source>
        <dbReference type="Proteomes" id="UP000466794"/>
    </source>
</evidence>
<name>A0A7K1UQI8_9NOCA</name>
<organism evidence="2 3">
    <name type="scientific">Nocardia terrae</name>
    <dbReference type="NCBI Taxonomy" id="2675851"/>
    <lineage>
        <taxon>Bacteria</taxon>
        <taxon>Bacillati</taxon>
        <taxon>Actinomycetota</taxon>
        <taxon>Actinomycetes</taxon>
        <taxon>Mycobacteriales</taxon>
        <taxon>Nocardiaceae</taxon>
        <taxon>Nocardia</taxon>
    </lineage>
</organism>
<dbReference type="SUPFAM" id="SSF51182">
    <property type="entry name" value="RmlC-like cupins"/>
    <property type="match status" value="1"/>
</dbReference>
<dbReference type="InterPro" id="IPR014710">
    <property type="entry name" value="RmlC-like_jellyroll"/>
</dbReference>
<reference evidence="2 3" key="1">
    <citation type="submission" date="2019-12" db="EMBL/GenBank/DDBJ databases">
        <title>Nocardia sp. nov. ET3-3 isolated from soil.</title>
        <authorList>
            <person name="Kanchanasin P."/>
            <person name="Tanasupawat S."/>
            <person name="Yuki M."/>
            <person name="Kudo T."/>
        </authorList>
    </citation>
    <scope>NUCLEOTIDE SEQUENCE [LARGE SCALE GENOMIC DNA]</scope>
    <source>
        <strain evidence="2 3">ET3-3</strain>
    </source>
</reference>
<keyword evidence="3" id="KW-1185">Reference proteome</keyword>